<feature type="compositionally biased region" description="Low complexity" evidence="9">
    <location>
        <begin position="690"/>
        <end position="700"/>
    </location>
</feature>
<accession>A0AAW0FCU4</accession>
<protein>
    <recommendedName>
        <fullName evidence="3">Transcription factor BYE1</fullName>
    </recommendedName>
</protein>
<dbReference type="GO" id="GO:0006355">
    <property type="term" value="P:regulation of DNA-templated transcription"/>
    <property type="evidence" value="ECO:0007669"/>
    <property type="project" value="TreeGrafter"/>
</dbReference>
<feature type="region of interest" description="Disordered" evidence="9">
    <location>
        <begin position="405"/>
        <end position="424"/>
    </location>
</feature>
<feature type="compositionally biased region" description="Basic and acidic residues" evidence="9">
    <location>
        <begin position="370"/>
        <end position="383"/>
    </location>
</feature>
<evidence type="ECO:0000256" key="4">
    <source>
        <dbReference type="ARBA" id="ARBA00022723"/>
    </source>
</evidence>
<keyword evidence="5 8" id="KW-0863">Zinc-finger</keyword>
<dbReference type="PROSITE" id="PS50016">
    <property type="entry name" value="ZF_PHD_2"/>
    <property type="match status" value="1"/>
</dbReference>
<comment type="function">
    <text evidence="1">Negative regulator of transcription elongation.</text>
</comment>
<dbReference type="SUPFAM" id="SSF57903">
    <property type="entry name" value="FYVE/PHD zinc finger"/>
    <property type="match status" value="1"/>
</dbReference>
<keyword evidence="7" id="KW-0156">Chromatin regulator</keyword>
<dbReference type="Pfam" id="PF07744">
    <property type="entry name" value="SPOC"/>
    <property type="match status" value="1"/>
</dbReference>
<dbReference type="SUPFAM" id="SSF46942">
    <property type="entry name" value="Elongation factor TFIIS domain 2"/>
    <property type="match status" value="1"/>
</dbReference>
<dbReference type="InterPro" id="IPR019787">
    <property type="entry name" value="Znf_PHD-finger"/>
</dbReference>
<evidence type="ECO:0000256" key="3">
    <source>
        <dbReference type="ARBA" id="ARBA00021616"/>
    </source>
</evidence>
<feature type="domain" description="TFIIS central" evidence="11">
    <location>
        <begin position="162"/>
        <end position="283"/>
    </location>
</feature>
<feature type="region of interest" description="Disordered" evidence="9">
    <location>
        <begin position="340"/>
        <end position="400"/>
    </location>
</feature>
<evidence type="ECO:0000256" key="7">
    <source>
        <dbReference type="ARBA" id="ARBA00022853"/>
    </source>
</evidence>
<dbReference type="PROSITE" id="PS51321">
    <property type="entry name" value="TFIIS_CENTRAL"/>
    <property type="match status" value="1"/>
</dbReference>
<sequence>MSVEPRRSSRANKGQHSFREAYNIEEELIPQKRSADADHDDVPKRQRTNDDAAYIDKTRAQDADDDFDEEGDVRCQPCGTNKENYDEDNDQGGMMIECDGCKTWQHAKCMGYKNSKSIPKQYKCNVCQGKPISKSITLQKPVTKGKNESSDDKVVAVLKNPTRKSVVKAFKNVFFKNIDSSYTLPEGFDSEKLSGKWSFGLEAVIFEWAGNQSNKKYTDKSRSLMVSIKKPNVIKRLLDNDLSFNDIVNLSPEEIDSDLKKYADKVRQESIRRSVLTVDENQGQRIRRTHKGEELVEDTSNQQVDDLDANIMTRNIDHRRFLDDQVKESDYIVDSKSKNVNYSNVGYDDDDDDDIENEENDQNEDDYDPEDKKEKSPEAESKDTSNTSSISDDDLDLILRGKPTNAPAEEQKPKSKPQVHLPPSLPNHLWSGRFTFPGFASFSANAEFFTCSNYREPVDINSVIGHNRSVKTSKEIYAARSFTVQGKLSRSTAESYLQKIVATRDLFLVEVTCAENQYDYDKMYQYLAENGKVAVLSDKPPFVKDAYLIPIDGNDPHLNPVFSNLPKVMGKKGLFGLYVVKKDHSSVQPNAIKRTPPSGNATPVVNNKHHQPPPQQSLDSILTKLSGGKPNHLELQPQPTQSQVPTNGLPNNLTSDQLMYLSNLVKQNPHVQNNPQALIQLIQQLHNNLTPSSSNYNYNNDNDDDDLPTYE</sequence>
<evidence type="ECO:0000259" key="10">
    <source>
        <dbReference type="PROSITE" id="PS50016"/>
    </source>
</evidence>
<evidence type="ECO:0000313" key="12">
    <source>
        <dbReference type="EMBL" id="KAK7678261.1"/>
    </source>
</evidence>
<comment type="caution">
    <text evidence="12">The sequence shown here is derived from an EMBL/GenBank/DDBJ whole genome shotgun (WGS) entry which is preliminary data.</text>
</comment>
<dbReference type="InterPro" id="IPR013083">
    <property type="entry name" value="Znf_RING/FYVE/PHD"/>
</dbReference>
<dbReference type="GO" id="GO:0006351">
    <property type="term" value="P:DNA-templated transcription"/>
    <property type="evidence" value="ECO:0007669"/>
    <property type="project" value="InterPro"/>
</dbReference>
<evidence type="ECO:0000259" key="11">
    <source>
        <dbReference type="PROSITE" id="PS51321"/>
    </source>
</evidence>
<dbReference type="Gene3D" id="1.10.472.30">
    <property type="entry name" value="Transcription elongation factor S-II, central domain"/>
    <property type="match status" value="1"/>
</dbReference>
<reference evidence="12 13" key="1">
    <citation type="submission" date="2022-09" db="EMBL/GenBank/DDBJ databases">
        <authorList>
            <person name="Palmer J.M."/>
        </authorList>
    </citation>
    <scope>NUCLEOTIDE SEQUENCE [LARGE SCALE GENOMIC DNA]</scope>
    <source>
        <strain evidence="12 13">DSM 7382</strain>
    </source>
</reference>
<dbReference type="EMBL" id="JASBNA010000074">
    <property type="protein sequence ID" value="KAK7678261.1"/>
    <property type="molecule type" value="Genomic_DNA"/>
</dbReference>
<keyword evidence="6" id="KW-0862">Zinc</keyword>
<proteinExistence type="inferred from homology"/>
<dbReference type="GO" id="GO:0070210">
    <property type="term" value="C:Rpd3L-Expanded complex"/>
    <property type="evidence" value="ECO:0007669"/>
    <property type="project" value="TreeGrafter"/>
</dbReference>
<feature type="region of interest" description="Disordered" evidence="9">
    <location>
        <begin position="589"/>
        <end position="654"/>
    </location>
</feature>
<dbReference type="Gene3D" id="3.30.40.10">
    <property type="entry name" value="Zinc/RING finger domain, C3HC4 (zinc finger)"/>
    <property type="match status" value="1"/>
</dbReference>
<feature type="compositionally biased region" description="Acidic residues" evidence="9">
    <location>
        <begin position="347"/>
        <end position="369"/>
    </location>
</feature>
<feature type="domain" description="PHD-type" evidence="10">
    <location>
        <begin position="72"/>
        <end position="130"/>
    </location>
</feature>
<dbReference type="Proteomes" id="UP001385951">
    <property type="component" value="Unassembled WGS sequence"/>
</dbReference>
<evidence type="ECO:0000256" key="5">
    <source>
        <dbReference type="ARBA" id="ARBA00022771"/>
    </source>
</evidence>
<name>A0AAW0FCU4_9APHY</name>
<dbReference type="InterPro" id="IPR036575">
    <property type="entry name" value="TFIIS_cen_dom_sf"/>
</dbReference>
<evidence type="ECO:0000256" key="1">
    <source>
        <dbReference type="ARBA" id="ARBA00002311"/>
    </source>
</evidence>
<organism evidence="12 13">
    <name type="scientific">Cerrena zonata</name>
    <dbReference type="NCBI Taxonomy" id="2478898"/>
    <lineage>
        <taxon>Eukaryota</taxon>
        <taxon>Fungi</taxon>
        <taxon>Dikarya</taxon>
        <taxon>Basidiomycota</taxon>
        <taxon>Agaricomycotina</taxon>
        <taxon>Agaricomycetes</taxon>
        <taxon>Polyporales</taxon>
        <taxon>Cerrenaceae</taxon>
        <taxon>Cerrena</taxon>
    </lineage>
</organism>
<dbReference type="InterPro" id="IPR011011">
    <property type="entry name" value="Znf_FYVE_PHD"/>
</dbReference>
<evidence type="ECO:0000256" key="9">
    <source>
        <dbReference type="SAM" id="MobiDB-lite"/>
    </source>
</evidence>
<dbReference type="InterPro" id="IPR001965">
    <property type="entry name" value="Znf_PHD"/>
</dbReference>
<gene>
    <name evidence="12" type="ORF">QCA50_018732</name>
</gene>
<keyword evidence="4" id="KW-0479">Metal-binding</keyword>
<feature type="compositionally biased region" description="Polar residues" evidence="9">
    <location>
        <begin position="637"/>
        <end position="654"/>
    </location>
</feature>
<dbReference type="AlphaFoldDB" id="A0AAW0FCU4"/>
<keyword evidence="13" id="KW-1185">Reference proteome</keyword>
<feature type="compositionally biased region" description="Basic and acidic residues" evidence="9">
    <location>
        <begin position="29"/>
        <end position="62"/>
    </location>
</feature>
<feature type="region of interest" description="Disordered" evidence="9">
    <location>
        <begin position="1"/>
        <end position="78"/>
    </location>
</feature>
<evidence type="ECO:0000256" key="2">
    <source>
        <dbReference type="ARBA" id="ARBA00011050"/>
    </source>
</evidence>
<dbReference type="PANTHER" id="PTHR46462:SF3">
    <property type="entry name" value="UPSET, ISOFORM A"/>
    <property type="match status" value="1"/>
</dbReference>
<feature type="region of interest" description="Disordered" evidence="9">
    <location>
        <begin position="690"/>
        <end position="711"/>
    </location>
</feature>
<comment type="similarity">
    <text evidence="2">Belongs to the BYE1 family.</text>
</comment>
<dbReference type="Pfam" id="PF07500">
    <property type="entry name" value="TFIIS_M"/>
    <property type="match status" value="1"/>
</dbReference>
<dbReference type="SMART" id="SM00249">
    <property type="entry name" value="PHD"/>
    <property type="match status" value="1"/>
</dbReference>
<dbReference type="SMART" id="SM00510">
    <property type="entry name" value="TFS2M"/>
    <property type="match status" value="1"/>
</dbReference>
<dbReference type="GO" id="GO:0006325">
    <property type="term" value="P:chromatin organization"/>
    <property type="evidence" value="ECO:0007669"/>
    <property type="project" value="UniProtKB-KW"/>
</dbReference>
<evidence type="ECO:0000256" key="6">
    <source>
        <dbReference type="ARBA" id="ARBA00022833"/>
    </source>
</evidence>
<dbReference type="InterPro" id="IPR012921">
    <property type="entry name" value="SPOC_C"/>
</dbReference>
<dbReference type="InterPro" id="IPR003618">
    <property type="entry name" value="TFIIS_cen_dom"/>
</dbReference>
<evidence type="ECO:0000313" key="13">
    <source>
        <dbReference type="Proteomes" id="UP001385951"/>
    </source>
</evidence>
<dbReference type="PANTHER" id="PTHR46462">
    <property type="entry name" value="UPSET, ISOFORM A"/>
    <property type="match status" value="1"/>
</dbReference>
<dbReference type="Pfam" id="PF20826">
    <property type="entry name" value="PHD_5"/>
    <property type="match status" value="1"/>
</dbReference>
<evidence type="ECO:0000256" key="8">
    <source>
        <dbReference type="PROSITE-ProRule" id="PRU00146"/>
    </source>
</evidence>
<dbReference type="InterPro" id="IPR019786">
    <property type="entry name" value="Zinc_finger_PHD-type_CS"/>
</dbReference>
<feature type="compositionally biased region" description="Acidic residues" evidence="9">
    <location>
        <begin position="701"/>
        <end position="711"/>
    </location>
</feature>
<dbReference type="GO" id="GO:0034967">
    <property type="term" value="C:Set3 complex"/>
    <property type="evidence" value="ECO:0007669"/>
    <property type="project" value="TreeGrafter"/>
</dbReference>
<dbReference type="GO" id="GO:0008270">
    <property type="term" value="F:zinc ion binding"/>
    <property type="evidence" value="ECO:0007669"/>
    <property type="project" value="UniProtKB-KW"/>
</dbReference>
<dbReference type="PROSITE" id="PS01359">
    <property type="entry name" value="ZF_PHD_1"/>
    <property type="match status" value="1"/>
</dbReference>